<dbReference type="Gene3D" id="3.40.50.720">
    <property type="entry name" value="NAD(P)-binding Rossmann-like Domain"/>
    <property type="match status" value="1"/>
</dbReference>
<organism evidence="2 3">
    <name type="scientific">Mola mola</name>
    <name type="common">Ocean sunfish</name>
    <name type="synonym">Tetraodon mola</name>
    <dbReference type="NCBI Taxonomy" id="94237"/>
    <lineage>
        <taxon>Eukaryota</taxon>
        <taxon>Metazoa</taxon>
        <taxon>Chordata</taxon>
        <taxon>Craniata</taxon>
        <taxon>Vertebrata</taxon>
        <taxon>Euteleostomi</taxon>
        <taxon>Actinopterygii</taxon>
        <taxon>Neopterygii</taxon>
        <taxon>Teleostei</taxon>
        <taxon>Neoteleostei</taxon>
        <taxon>Acanthomorphata</taxon>
        <taxon>Eupercaria</taxon>
        <taxon>Tetraodontiformes</taxon>
        <taxon>Molidae</taxon>
        <taxon>Mola</taxon>
    </lineage>
</organism>
<reference evidence="2" key="2">
    <citation type="submission" date="2025-09" db="UniProtKB">
        <authorList>
            <consortium name="Ensembl"/>
        </authorList>
    </citation>
    <scope>IDENTIFICATION</scope>
</reference>
<protein>
    <submittedName>
        <fullName evidence="2">Uncharacterized protein</fullName>
    </submittedName>
</protein>
<evidence type="ECO:0000256" key="1">
    <source>
        <dbReference type="ARBA" id="ARBA00006484"/>
    </source>
</evidence>
<dbReference type="STRING" id="94237.ENSMMOP00000005733"/>
<dbReference type="GO" id="GO:0008202">
    <property type="term" value="P:steroid metabolic process"/>
    <property type="evidence" value="ECO:0007669"/>
    <property type="project" value="TreeGrafter"/>
</dbReference>
<sequence length="101" mass="11000">MSTSLDTCVLLLIKKARGRVVNVASVLGRISISGGPYTVSKYGVEAFNDEKVISAVKQTNAYFSIKYKKATSTKQSIYITITRPFQILTETLNSACAIAVF</sequence>
<dbReference type="PANTHER" id="PTHR43313">
    <property type="entry name" value="SHORT-CHAIN DEHYDROGENASE/REDUCTASE FAMILY 9C"/>
    <property type="match status" value="1"/>
</dbReference>
<dbReference type="PANTHER" id="PTHR43313:SF52">
    <property type="entry name" value="DEHYDROGENASE_REDUCTASE (SDR FAMILY) MEMBER 9"/>
    <property type="match status" value="1"/>
</dbReference>
<reference evidence="2" key="1">
    <citation type="submission" date="2025-08" db="UniProtKB">
        <authorList>
            <consortium name="Ensembl"/>
        </authorList>
    </citation>
    <scope>IDENTIFICATION</scope>
</reference>
<evidence type="ECO:0000313" key="3">
    <source>
        <dbReference type="Proteomes" id="UP000261620"/>
    </source>
</evidence>
<accession>A0A3Q3VVY7</accession>
<dbReference type="Proteomes" id="UP000261620">
    <property type="component" value="Unplaced"/>
</dbReference>
<comment type="similarity">
    <text evidence="1">Belongs to the short-chain dehydrogenases/reductases (SDR) family.</text>
</comment>
<dbReference type="AlphaFoldDB" id="A0A3Q3VVY7"/>
<dbReference type="Ensembl" id="ENSMMOT00000005834.1">
    <property type="protein sequence ID" value="ENSMMOP00000005733.1"/>
    <property type="gene ID" value="ENSMMOG00000004513.1"/>
</dbReference>
<dbReference type="GO" id="GO:0016491">
    <property type="term" value="F:oxidoreductase activity"/>
    <property type="evidence" value="ECO:0007669"/>
    <property type="project" value="TreeGrafter"/>
</dbReference>
<proteinExistence type="inferred from homology"/>
<keyword evidence="3" id="KW-1185">Reference proteome</keyword>
<evidence type="ECO:0000313" key="2">
    <source>
        <dbReference type="Ensembl" id="ENSMMOP00000005733.1"/>
    </source>
</evidence>
<name>A0A3Q3VVY7_MOLML</name>
<dbReference type="InterPro" id="IPR036291">
    <property type="entry name" value="NAD(P)-bd_dom_sf"/>
</dbReference>
<dbReference type="SUPFAM" id="SSF51735">
    <property type="entry name" value="NAD(P)-binding Rossmann-fold domains"/>
    <property type="match status" value="1"/>
</dbReference>